<dbReference type="AlphaFoldDB" id="A0A942Z8E9"/>
<comment type="caution">
    <text evidence="9">Lacks conserved residue(s) required for the propagation of feature annotation.</text>
</comment>
<dbReference type="InterPro" id="IPR001872">
    <property type="entry name" value="Peptidase_A8"/>
</dbReference>
<dbReference type="EC" id="3.4.23.36" evidence="9"/>
<dbReference type="PANTHER" id="PTHR33695:SF1">
    <property type="entry name" value="LIPOPROTEIN SIGNAL PEPTIDASE"/>
    <property type="match status" value="1"/>
</dbReference>
<evidence type="ECO:0000256" key="11">
    <source>
        <dbReference type="RuleBase" id="RU004181"/>
    </source>
</evidence>
<dbReference type="GO" id="GO:0006508">
    <property type="term" value="P:proteolysis"/>
    <property type="evidence" value="ECO:0007669"/>
    <property type="project" value="UniProtKB-KW"/>
</dbReference>
<dbReference type="GO" id="GO:0005886">
    <property type="term" value="C:plasma membrane"/>
    <property type="evidence" value="ECO:0007669"/>
    <property type="project" value="UniProtKB-SubCell"/>
</dbReference>
<evidence type="ECO:0000256" key="7">
    <source>
        <dbReference type="ARBA" id="ARBA00022989"/>
    </source>
</evidence>
<protein>
    <recommendedName>
        <fullName evidence="9">Lipoprotein signal peptidase</fullName>
        <ecNumber evidence="9">3.4.23.36</ecNumber>
    </recommendedName>
    <alternativeName>
        <fullName evidence="9">Prolipoprotein signal peptidase</fullName>
    </alternativeName>
    <alternativeName>
        <fullName evidence="9">Signal peptidase II</fullName>
        <shortName evidence="9">SPase II</shortName>
    </alternativeName>
</protein>
<evidence type="ECO:0000256" key="9">
    <source>
        <dbReference type="HAMAP-Rule" id="MF_00161"/>
    </source>
</evidence>
<keyword evidence="3 9" id="KW-0645">Protease</keyword>
<evidence type="ECO:0000256" key="8">
    <source>
        <dbReference type="ARBA" id="ARBA00023136"/>
    </source>
</evidence>
<dbReference type="NCBIfam" id="TIGR00077">
    <property type="entry name" value="lspA"/>
    <property type="match status" value="1"/>
</dbReference>
<comment type="similarity">
    <text evidence="1 9 11">Belongs to the peptidase A8 family.</text>
</comment>
<reference evidence="12" key="1">
    <citation type="submission" date="2019-12" db="EMBL/GenBank/DDBJ databases">
        <title>Clostridiaceae gen. nov. sp. nov., isolated from sediment in Xinjiang, China.</title>
        <authorList>
            <person name="Zhang R."/>
        </authorList>
    </citation>
    <scope>NUCLEOTIDE SEQUENCE</scope>
    <source>
        <strain evidence="12">D2Q-11</strain>
    </source>
</reference>
<feature type="transmembrane region" description="Helical" evidence="9">
    <location>
        <begin position="82"/>
        <end position="99"/>
    </location>
</feature>
<comment type="subcellular location">
    <subcellularLocation>
        <location evidence="9">Cell membrane</location>
        <topology evidence="9">Multi-pass membrane protein</topology>
    </subcellularLocation>
</comment>
<evidence type="ECO:0000313" key="12">
    <source>
        <dbReference type="EMBL" id="MBS4539722.1"/>
    </source>
</evidence>
<feature type="transmembrane region" description="Helical" evidence="9">
    <location>
        <begin position="57"/>
        <end position="75"/>
    </location>
</feature>
<feature type="active site" evidence="9">
    <location>
        <position position="128"/>
    </location>
</feature>
<keyword evidence="7 9" id="KW-1133">Transmembrane helix</keyword>
<dbReference type="Proteomes" id="UP000724672">
    <property type="component" value="Unassembled WGS sequence"/>
</dbReference>
<keyword evidence="13" id="KW-1185">Reference proteome</keyword>
<keyword evidence="5 9" id="KW-0064">Aspartyl protease</keyword>
<evidence type="ECO:0000256" key="5">
    <source>
        <dbReference type="ARBA" id="ARBA00022750"/>
    </source>
</evidence>
<comment type="function">
    <text evidence="9 10">This protein specifically catalyzes the removal of signal peptides from prolipoproteins.</text>
</comment>
<evidence type="ECO:0000256" key="10">
    <source>
        <dbReference type="RuleBase" id="RU000594"/>
    </source>
</evidence>
<keyword evidence="6 9" id="KW-0378">Hydrolase</keyword>
<dbReference type="Pfam" id="PF01252">
    <property type="entry name" value="Peptidase_A8"/>
    <property type="match status" value="1"/>
</dbReference>
<feature type="transmembrane region" description="Helical" evidence="9">
    <location>
        <begin position="119"/>
        <end position="143"/>
    </location>
</feature>
<evidence type="ECO:0000256" key="3">
    <source>
        <dbReference type="ARBA" id="ARBA00022670"/>
    </source>
</evidence>
<comment type="catalytic activity">
    <reaction evidence="9 10">
        <text>Release of signal peptides from bacterial membrane prolipoproteins. Hydrolyzes -Xaa-Yaa-Zaa-|-(S,diacylglyceryl)Cys-, in which Xaa is hydrophobic (preferably Leu), and Yaa (Ala or Ser) and Zaa (Gly or Ala) have small, neutral side chains.</text>
        <dbReference type="EC" id="3.4.23.36"/>
    </reaction>
</comment>
<comment type="caution">
    <text evidence="12">The sequence shown here is derived from an EMBL/GenBank/DDBJ whole genome shotgun (WGS) entry which is preliminary data.</text>
</comment>
<feature type="active site" evidence="9">
    <location>
        <position position="109"/>
    </location>
</feature>
<evidence type="ECO:0000313" key="13">
    <source>
        <dbReference type="Proteomes" id="UP000724672"/>
    </source>
</evidence>
<comment type="pathway">
    <text evidence="9">Protein modification; lipoprotein biosynthesis (signal peptide cleavage).</text>
</comment>
<evidence type="ECO:0000256" key="6">
    <source>
        <dbReference type="ARBA" id="ARBA00022801"/>
    </source>
</evidence>
<dbReference type="PRINTS" id="PR00781">
    <property type="entry name" value="LIPOSIGPTASE"/>
</dbReference>
<dbReference type="PANTHER" id="PTHR33695">
    <property type="entry name" value="LIPOPROTEIN SIGNAL PEPTIDASE"/>
    <property type="match status" value="1"/>
</dbReference>
<organism evidence="12 13">
    <name type="scientific">Anaeromonas frigoriresistens</name>
    <dbReference type="NCBI Taxonomy" id="2683708"/>
    <lineage>
        <taxon>Bacteria</taxon>
        <taxon>Bacillati</taxon>
        <taxon>Bacillota</taxon>
        <taxon>Tissierellia</taxon>
        <taxon>Tissierellales</taxon>
        <taxon>Thermohalobacteraceae</taxon>
        <taxon>Anaeromonas</taxon>
    </lineage>
</organism>
<keyword evidence="2 9" id="KW-1003">Cell membrane</keyword>
<dbReference type="GO" id="GO:0004190">
    <property type="term" value="F:aspartic-type endopeptidase activity"/>
    <property type="evidence" value="ECO:0007669"/>
    <property type="project" value="UniProtKB-UniRule"/>
</dbReference>
<keyword evidence="4 9" id="KW-0812">Transmembrane</keyword>
<evidence type="ECO:0000256" key="1">
    <source>
        <dbReference type="ARBA" id="ARBA00006139"/>
    </source>
</evidence>
<proteinExistence type="inferred from homology"/>
<evidence type="ECO:0000256" key="4">
    <source>
        <dbReference type="ARBA" id="ARBA00022692"/>
    </source>
</evidence>
<accession>A0A942Z8E9</accession>
<dbReference type="EMBL" id="WSFT01000053">
    <property type="protein sequence ID" value="MBS4539722.1"/>
    <property type="molecule type" value="Genomic_DNA"/>
</dbReference>
<dbReference type="HAMAP" id="MF_00161">
    <property type="entry name" value="LspA"/>
    <property type="match status" value="1"/>
</dbReference>
<keyword evidence="8 9" id="KW-0472">Membrane</keyword>
<sequence length="150" mass="17413">MMYIIPILIILLDQLTKFWALNTLKGSEPIVLINEFLQFNFVKNYGAAFGIMKYQRMFFLVITILIVLGMIYYIKKYNNTKIMNYSLVMIIGGAIGNFIDRLRVGYVIDFIDVNFWGFYDFPVFNIADSFIVIGTILLVVLVLTNKHEVN</sequence>
<evidence type="ECO:0000256" key="2">
    <source>
        <dbReference type="ARBA" id="ARBA00022475"/>
    </source>
</evidence>
<dbReference type="PROSITE" id="PS00855">
    <property type="entry name" value="SPASE_II"/>
    <property type="match status" value="1"/>
</dbReference>
<gene>
    <name evidence="9 12" type="primary">lspA</name>
    <name evidence="12" type="ORF">GOQ27_14710</name>
</gene>
<name>A0A942Z8E9_9FIRM</name>